<keyword evidence="2" id="KW-1003">Cell membrane</keyword>
<keyword evidence="9" id="KW-0175">Coiled coil</keyword>
<evidence type="ECO:0000313" key="12">
    <source>
        <dbReference type="Proteomes" id="UP001652625"/>
    </source>
</evidence>
<keyword evidence="12" id="KW-1185">Reference proteome</keyword>
<reference evidence="12" key="1">
    <citation type="submission" date="2025-05" db="UniProtKB">
        <authorList>
            <consortium name="RefSeq"/>
        </authorList>
    </citation>
    <scope>NUCLEOTIDE SEQUENCE [LARGE SCALE GENOMIC DNA]</scope>
</reference>
<feature type="transmembrane region" description="Helical" evidence="10">
    <location>
        <begin position="322"/>
        <end position="345"/>
    </location>
</feature>
<feature type="transmembrane region" description="Helical" evidence="10">
    <location>
        <begin position="20"/>
        <end position="41"/>
    </location>
</feature>
<keyword evidence="3 10" id="KW-0812">Transmembrane</keyword>
<keyword evidence="4 10" id="KW-1133">Transmembrane helix</keyword>
<feature type="transmembrane region" description="Helical" evidence="10">
    <location>
        <begin position="90"/>
        <end position="111"/>
    </location>
</feature>
<evidence type="ECO:0000256" key="5">
    <source>
        <dbReference type="ARBA" id="ARBA00023040"/>
    </source>
</evidence>
<dbReference type="Pfam" id="PF00001">
    <property type="entry name" value="7tm_1"/>
    <property type="match status" value="1"/>
</dbReference>
<dbReference type="GeneID" id="105850899"/>
<evidence type="ECO:0000259" key="11">
    <source>
        <dbReference type="PROSITE" id="PS50262"/>
    </source>
</evidence>
<feature type="domain" description="G-protein coupled receptors family 1 profile" evidence="11">
    <location>
        <begin position="32"/>
        <end position="343"/>
    </location>
</feature>
<organism evidence="12 13">
    <name type="scientific">Hydra vulgaris</name>
    <name type="common">Hydra</name>
    <name type="synonym">Hydra attenuata</name>
    <dbReference type="NCBI Taxonomy" id="6087"/>
    <lineage>
        <taxon>Eukaryota</taxon>
        <taxon>Metazoa</taxon>
        <taxon>Cnidaria</taxon>
        <taxon>Hydrozoa</taxon>
        <taxon>Hydroidolina</taxon>
        <taxon>Anthoathecata</taxon>
        <taxon>Aplanulata</taxon>
        <taxon>Hydridae</taxon>
        <taxon>Hydra</taxon>
    </lineage>
</organism>
<evidence type="ECO:0000256" key="8">
    <source>
        <dbReference type="ARBA" id="ARBA00023224"/>
    </source>
</evidence>
<evidence type="ECO:0000256" key="9">
    <source>
        <dbReference type="SAM" id="Coils"/>
    </source>
</evidence>
<keyword evidence="6 10" id="KW-0472">Membrane</keyword>
<gene>
    <name evidence="13" type="primary">LOC105850899</name>
</gene>
<evidence type="ECO:0000256" key="4">
    <source>
        <dbReference type="ARBA" id="ARBA00022989"/>
    </source>
</evidence>
<feature type="coiled-coil region" evidence="9">
    <location>
        <begin position="258"/>
        <end position="285"/>
    </location>
</feature>
<dbReference type="CDD" id="cd00637">
    <property type="entry name" value="7tm_classA_rhodopsin-like"/>
    <property type="match status" value="1"/>
</dbReference>
<dbReference type="Proteomes" id="UP001652625">
    <property type="component" value="Chromosome 02"/>
</dbReference>
<sequence>MVRNETLEKFSKEIIIIKSLYLVICIILGLIGNLVVLITILKYRKLQTITNYFVLNLSITDLLFIICCMPTIIITTIAEKWLLGDVVCNIIGFLNVLLCTNSIWNLVMISINRYLNVAKPKRIKEIYTRKKTILMIISVWIVSGIVSVPPLLNWSSYKPGPNFCTVDRKGAKSFYFLILFIMYILPLLILASLYSCIFFILKKKEKNILLKCNINYIEHSDCKGKASIHKNDLLPCQAGNKRISHKKIMINYFINKNNDTYKVSVKKAQNHNKKLQKRVKLYKQYQITRRLIVLVLSFFLCWTPFFIGSFLITFGVENKKNFSFTTFGVMCGCLSSISNPFIYSMNGSFRNHLRKLSRKYFNKKYN</sequence>
<dbReference type="PROSITE" id="PS50262">
    <property type="entry name" value="G_PROTEIN_RECEP_F1_2"/>
    <property type="match status" value="1"/>
</dbReference>
<proteinExistence type="predicted"/>
<evidence type="ECO:0000256" key="7">
    <source>
        <dbReference type="ARBA" id="ARBA00023170"/>
    </source>
</evidence>
<name>A0ABM4BBX2_HYDVU</name>
<feature type="transmembrane region" description="Helical" evidence="10">
    <location>
        <begin position="174"/>
        <end position="201"/>
    </location>
</feature>
<evidence type="ECO:0000313" key="13">
    <source>
        <dbReference type="RefSeq" id="XP_065646427.1"/>
    </source>
</evidence>
<dbReference type="SUPFAM" id="SSF81321">
    <property type="entry name" value="Family A G protein-coupled receptor-like"/>
    <property type="match status" value="1"/>
</dbReference>
<keyword evidence="7 13" id="KW-0675">Receptor</keyword>
<evidence type="ECO:0000256" key="10">
    <source>
        <dbReference type="SAM" id="Phobius"/>
    </source>
</evidence>
<dbReference type="InterPro" id="IPR000276">
    <property type="entry name" value="GPCR_Rhodpsn"/>
</dbReference>
<keyword evidence="5" id="KW-0297">G-protein coupled receptor</keyword>
<evidence type="ECO:0000256" key="2">
    <source>
        <dbReference type="ARBA" id="ARBA00022475"/>
    </source>
</evidence>
<keyword evidence="8" id="KW-0807">Transducer</keyword>
<protein>
    <submittedName>
        <fullName evidence="13">Alpha-1A adrenergic receptor</fullName>
    </submittedName>
</protein>
<dbReference type="RefSeq" id="XP_065646427.1">
    <property type="nucleotide sequence ID" value="XM_065790355.1"/>
</dbReference>
<dbReference type="PRINTS" id="PR00237">
    <property type="entry name" value="GPCRRHODOPSN"/>
</dbReference>
<dbReference type="Gene3D" id="1.20.1070.10">
    <property type="entry name" value="Rhodopsin 7-helix transmembrane proteins"/>
    <property type="match status" value="1"/>
</dbReference>
<evidence type="ECO:0000256" key="1">
    <source>
        <dbReference type="ARBA" id="ARBA00004651"/>
    </source>
</evidence>
<reference evidence="13" key="2">
    <citation type="submission" date="2025-08" db="UniProtKB">
        <authorList>
            <consortium name="RefSeq"/>
        </authorList>
    </citation>
    <scope>IDENTIFICATION</scope>
</reference>
<comment type="subcellular location">
    <subcellularLocation>
        <location evidence="1">Cell membrane</location>
        <topology evidence="1">Multi-pass membrane protein</topology>
    </subcellularLocation>
</comment>
<dbReference type="PANTHER" id="PTHR24248">
    <property type="entry name" value="ADRENERGIC RECEPTOR-RELATED G-PROTEIN COUPLED RECEPTOR"/>
    <property type="match status" value="1"/>
</dbReference>
<dbReference type="InterPro" id="IPR017452">
    <property type="entry name" value="GPCR_Rhodpsn_7TM"/>
</dbReference>
<feature type="transmembrane region" description="Helical" evidence="10">
    <location>
        <begin position="53"/>
        <end position="78"/>
    </location>
</feature>
<feature type="transmembrane region" description="Helical" evidence="10">
    <location>
        <begin position="291"/>
        <end position="316"/>
    </location>
</feature>
<accession>A0ABM4BBX2</accession>
<evidence type="ECO:0000256" key="3">
    <source>
        <dbReference type="ARBA" id="ARBA00022692"/>
    </source>
</evidence>
<evidence type="ECO:0000256" key="6">
    <source>
        <dbReference type="ARBA" id="ARBA00023136"/>
    </source>
</evidence>
<feature type="transmembrane region" description="Helical" evidence="10">
    <location>
        <begin position="132"/>
        <end position="154"/>
    </location>
</feature>